<accession>A0A835JF85</accession>
<name>A0A835JF85_9ROSI</name>
<evidence type="ECO:0000313" key="1">
    <source>
        <dbReference type="EMBL" id="KAF9668281.1"/>
    </source>
</evidence>
<sequence length="67" mass="8148">MNSRFLEKFSSLILPWKNFGVVFRSLERDFLTSQQRFMCLILRRWRWSRKVTRYGQMGLEMGQDAVV</sequence>
<evidence type="ECO:0000313" key="2">
    <source>
        <dbReference type="Proteomes" id="UP000657918"/>
    </source>
</evidence>
<keyword evidence="2" id="KW-1185">Reference proteome</keyword>
<proteinExistence type="predicted"/>
<dbReference type="EMBL" id="JADGMS010000015">
    <property type="protein sequence ID" value="KAF9668281.1"/>
    <property type="molecule type" value="Genomic_DNA"/>
</dbReference>
<reference evidence="1 2" key="1">
    <citation type="submission" date="2020-10" db="EMBL/GenBank/DDBJ databases">
        <title>Plant Genome Project.</title>
        <authorList>
            <person name="Zhang R.-G."/>
        </authorList>
    </citation>
    <scope>NUCLEOTIDE SEQUENCE [LARGE SCALE GENOMIC DNA]</scope>
    <source>
        <strain evidence="1">FAFU-HL-1</strain>
        <tissue evidence="1">Leaf</tissue>
    </source>
</reference>
<protein>
    <submittedName>
        <fullName evidence="1">Uncharacterized protein</fullName>
    </submittedName>
</protein>
<dbReference type="AlphaFoldDB" id="A0A835JF85"/>
<organism evidence="1 2">
    <name type="scientific">Salix dunnii</name>
    <dbReference type="NCBI Taxonomy" id="1413687"/>
    <lineage>
        <taxon>Eukaryota</taxon>
        <taxon>Viridiplantae</taxon>
        <taxon>Streptophyta</taxon>
        <taxon>Embryophyta</taxon>
        <taxon>Tracheophyta</taxon>
        <taxon>Spermatophyta</taxon>
        <taxon>Magnoliopsida</taxon>
        <taxon>eudicotyledons</taxon>
        <taxon>Gunneridae</taxon>
        <taxon>Pentapetalae</taxon>
        <taxon>rosids</taxon>
        <taxon>fabids</taxon>
        <taxon>Malpighiales</taxon>
        <taxon>Salicaceae</taxon>
        <taxon>Saliceae</taxon>
        <taxon>Salix</taxon>
    </lineage>
</organism>
<dbReference type="Proteomes" id="UP000657918">
    <property type="component" value="Unassembled WGS sequence"/>
</dbReference>
<gene>
    <name evidence="1" type="ORF">SADUNF_Sadunf15G0112600</name>
</gene>
<comment type="caution">
    <text evidence="1">The sequence shown here is derived from an EMBL/GenBank/DDBJ whole genome shotgun (WGS) entry which is preliminary data.</text>
</comment>